<dbReference type="AlphaFoldDB" id="F0RZ96"/>
<keyword evidence="2" id="KW-1185">Reference proteome</keyword>
<dbReference type="RefSeq" id="WP_013607227.1">
    <property type="nucleotide sequence ID" value="NC_015152.1"/>
</dbReference>
<dbReference type="HOGENOM" id="CLU_563706_0_0_12"/>
<evidence type="ECO:0008006" key="3">
    <source>
        <dbReference type="Google" id="ProtNLM"/>
    </source>
</evidence>
<dbReference type="EMBL" id="CP002541">
    <property type="protein sequence ID" value="ADY13377.1"/>
    <property type="molecule type" value="Genomic_DNA"/>
</dbReference>
<dbReference type="OrthoDB" id="9812829at2"/>
<dbReference type="STRING" id="158189.SpiBuddy_1552"/>
<proteinExistence type="predicted"/>
<dbReference type="eggNOG" id="ENOG502Z8AD">
    <property type="taxonomic scope" value="Bacteria"/>
</dbReference>
<name>F0RZ96_SPHGB</name>
<sequence>MEEPVSENSEVFITRSEEGNLTITNEGTKLYDYVLSGTIVGTVTITSDAATYAITFKNASITGTTLPALQLKSSTKAFINLAQGTQNIISDSSDNEKKGVLTAEGDVIIHGEGSLEVVANKKHALKIDGTLRIQSGTISITTNEASEGNGISVDEAFIMDDGSLTIEANGSVYQEEGKGIKVNGIESESGAKGYLVVNGGTIGITSVGKAMTAGWDKDEDAETEDTRDDPTPNLIINNGVITLRTTGKPYEISDEASLSPEGLEAKQSLIINGGLIQVSTTDDALNAGSSIQIHGGLIMAHSSQADAVDSNGTIAITAGTLVALGSRAPETALDCDANQNFTYTGGTVVAIGGAANNTPLAQDTTGNVLTYGGKLAADTSFVLADAQENTIIAYAVPAYYEQGAALLLSSDKLTQGKEVTLSIGGKLKATTTFNGLALGKATYTGGTSEAITLSASVTHLGEELRSMGFGPNPPHGFEPPVFQQ</sequence>
<gene>
    <name evidence="1" type="ordered locus">SpiBuddy_1552</name>
</gene>
<evidence type="ECO:0000313" key="2">
    <source>
        <dbReference type="Proteomes" id="UP000008466"/>
    </source>
</evidence>
<dbReference type="KEGG" id="sbu:SpiBuddy_1552"/>
<dbReference type="Proteomes" id="UP000008466">
    <property type="component" value="Chromosome"/>
</dbReference>
<reference evidence="2" key="1">
    <citation type="submission" date="2011-02" db="EMBL/GenBank/DDBJ databases">
        <title>Complete sequence of Spirochaeta sp. Buddy.</title>
        <authorList>
            <person name="Lucas S."/>
            <person name="Copeland A."/>
            <person name="Lapidus A."/>
            <person name="Cheng J.-F."/>
            <person name="Goodwin L."/>
            <person name="Pitluck S."/>
            <person name="Zeytun A."/>
            <person name="Detter J.C."/>
            <person name="Han C."/>
            <person name="Tapia R."/>
            <person name="Land M."/>
            <person name="Hauser L."/>
            <person name="Kyrpides N."/>
            <person name="Ivanova N."/>
            <person name="Mikhailova N."/>
            <person name="Pagani I."/>
            <person name="Ritalahti K.M."/>
            <person name="Loeffler F.E."/>
            <person name="Woyke T."/>
        </authorList>
    </citation>
    <scope>NUCLEOTIDE SEQUENCE [LARGE SCALE GENOMIC DNA]</scope>
    <source>
        <strain evidence="2">ATCC BAA-1886 / DSM 22777 / Buddy</strain>
    </source>
</reference>
<accession>F0RZ96</accession>
<dbReference type="Pfam" id="PF14262">
    <property type="entry name" value="Cthe_2159"/>
    <property type="match status" value="1"/>
</dbReference>
<protein>
    <recommendedName>
        <fullName evidence="3">Carbohydrate-binding domain-containing protein</fullName>
    </recommendedName>
</protein>
<organism evidence="1 2">
    <name type="scientific">Sphaerochaeta globosa (strain ATCC BAA-1886 / DSM 22777 / Buddy)</name>
    <name type="common">Spirochaeta sp. (strain Buddy)</name>
    <dbReference type="NCBI Taxonomy" id="158189"/>
    <lineage>
        <taxon>Bacteria</taxon>
        <taxon>Pseudomonadati</taxon>
        <taxon>Spirochaetota</taxon>
        <taxon>Spirochaetia</taxon>
        <taxon>Spirochaetales</taxon>
        <taxon>Sphaerochaetaceae</taxon>
        <taxon>Sphaerochaeta</taxon>
    </lineage>
</organism>
<evidence type="ECO:0000313" key="1">
    <source>
        <dbReference type="EMBL" id="ADY13377.1"/>
    </source>
</evidence>
<dbReference type="InterPro" id="IPR025584">
    <property type="entry name" value="Cthe_2159"/>
</dbReference>